<evidence type="ECO:0000256" key="1">
    <source>
        <dbReference type="SAM" id="MobiDB-lite"/>
    </source>
</evidence>
<evidence type="ECO:0000313" key="2">
    <source>
        <dbReference type="EMBL" id="KKL03475.1"/>
    </source>
</evidence>
<feature type="compositionally biased region" description="Basic and acidic residues" evidence="1">
    <location>
        <begin position="25"/>
        <end position="74"/>
    </location>
</feature>
<feature type="compositionally biased region" description="Basic and acidic residues" evidence="1">
    <location>
        <begin position="81"/>
        <end position="111"/>
    </location>
</feature>
<organism evidence="2">
    <name type="scientific">marine sediment metagenome</name>
    <dbReference type="NCBI Taxonomy" id="412755"/>
    <lineage>
        <taxon>unclassified sequences</taxon>
        <taxon>metagenomes</taxon>
        <taxon>ecological metagenomes</taxon>
    </lineage>
</organism>
<gene>
    <name evidence="2" type="ORF">LCGC14_2625800</name>
</gene>
<accession>A0A0F9A1T8</accession>
<sequence length="130" mass="14796">MMKKLLIVVTSLVLGLGSAQLVLAKKPDDAGNKGAMKEHKSEKHEMRKNDRDGKSDDRSDDRSDDKSDDKSKSDKKGKKDKSRDDRSDDRSSDQDKHLGKKADQERKELGKGSEQGQAAREEHSRKWWQF</sequence>
<protein>
    <submittedName>
        <fullName evidence="2">Uncharacterized protein</fullName>
    </submittedName>
</protein>
<reference evidence="2" key="1">
    <citation type="journal article" date="2015" name="Nature">
        <title>Complex archaea that bridge the gap between prokaryotes and eukaryotes.</title>
        <authorList>
            <person name="Spang A."/>
            <person name="Saw J.H."/>
            <person name="Jorgensen S.L."/>
            <person name="Zaremba-Niedzwiedzka K."/>
            <person name="Martijn J."/>
            <person name="Lind A.E."/>
            <person name="van Eijk R."/>
            <person name="Schleper C."/>
            <person name="Guy L."/>
            <person name="Ettema T.J."/>
        </authorList>
    </citation>
    <scope>NUCLEOTIDE SEQUENCE</scope>
</reference>
<comment type="caution">
    <text evidence="2">The sequence shown here is derived from an EMBL/GenBank/DDBJ whole genome shotgun (WGS) entry which is preliminary data.</text>
</comment>
<proteinExistence type="predicted"/>
<dbReference type="EMBL" id="LAZR01044914">
    <property type="protein sequence ID" value="KKL03475.1"/>
    <property type="molecule type" value="Genomic_DNA"/>
</dbReference>
<feature type="compositionally biased region" description="Basic and acidic residues" evidence="1">
    <location>
        <begin position="119"/>
        <end position="130"/>
    </location>
</feature>
<feature type="region of interest" description="Disordered" evidence="1">
    <location>
        <begin position="23"/>
        <end position="130"/>
    </location>
</feature>
<name>A0A0F9A1T8_9ZZZZ</name>
<dbReference type="AlphaFoldDB" id="A0A0F9A1T8"/>